<dbReference type="InterPro" id="IPR006626">
    <property type="entry name" value="PbH1"/>
</dbReference>
<feature type="domain" description="Periplasmic copper-binding protein NosD beta helix" evidence="6">
    <location>
        <begin position="204"/>
        <end position="377"/>
    </location>
</feature>
<dbReference type="PANTHER" id="PTHR37467">
    <property type="entry name" value="EXPORTED CALCIUM-BINDING GLYCOPROTEIN-RELATED"/>
    <property type="match status" value="1"/>
</dbReference>
<name>A0A9Y1BSC9_9ARCH</name>
<evidence type="ECO:0000259" key="6">
    <source>
        <dbReference type="Pfam" id="PF05048"/>
    </source>
</evidence>
<dbReference type="InterPro" id="IPR012334">
    <property type="entry name" value="Pectin_lyas_fold"/>
</dbReference>
<evidence type="ECO:0000313" key="7">
    <source>
        <dbReference type="EMBL" id="UJG44061.1"/>
    </source>
</evidence>
<protein>
    <submittedName>
        <fullName evidence="7">Right-handed parallel beta-helix repeat-containing protein</fullName>
    </submittedName>
</protein>
<dbReference type="Proteomes" id="UP001200513">
    <property type="component" value="Chromosome"/>
</dbReference>
<keyword evidence="3" id="KW-0732">Signal</keyword>
<evidence type="ECO:0000256" key="5">
    <source>
        <dbReference type="SAM" id="Phobius"/>
    </source>
</evidence>
<dbReference type="InterPro" id="IPR059100">
    <property type="entry name" value="TSP3_bac"/>
</dbReference>
<proteinExistence type="predicted"/>
<dbReference type="SUPFAM" id="SSF51126">
    <property type="entry name" value="Pectin lyase-like"/>
    <property type="match status" value="1"/>
</dbReference>
<dbReference type="InterPro" id="IPR007742">
    <property type="entry name" value="NosD_dom"/>
</dbReference>
<dbReference type="Gene3D" id="4.10.1080.10">
    <property type="entry name" value="TSP type-3 repeat"/>
    <property type="match status" value="1"/>
</dbReference>
<keyword evidence="4" id="KW-0106">Calcium</keyword>
<dbReference type="GO" id="GO:0005509">
    <property type="term" value="F:calcium ion binding"/>
    <property type="evidence" value="ECO:0007669"/>
    <property type="project" value="InterPro"/>
</dbReference>
<reference evidence="7" key="1">
    <citation type="journal article" date="2022" name="Nat. Microbiol.">
        <title>Unique mobile elements and scalable gene flow at the prokaryote-eukaryote boundary revealed by circularized Asgard archaea genomes.</title>
        <authorList>
            <person name="Wu F."/>
            <person name="Speth D.R."/>
            <person name="Philosof A."/>
            <person name="Cremiere A."/>
            <person name="Narayanan A."/>
            <person name="Barco R.A."/>
            <person name="Connon S.A."/>
            <person name="Amend J.P."/>
            <person name="Antoshechkin I.A."/>
            <person name="Orphan V.J."/>
        </authorList>
    </citation>
    <scope>NUCLEOTIDE SEQUENCE</scope>
    <source>
        <strain evidence="7">PR6</strain>
    </source>
</reference>
<dbReference type="InterPro" id="IPR011050">
    <property type="entry name" value="Pectin_lyase_fold/virulence"/>
</dbReference>
<sequence>MKILNNISLNFRRNIVFSLIIFLFVLPSFYLINSHDYDKFSNFSSNKSEIEKVFVSSLSIDEHNSFLNNRQINHNSSYQKIIFEKNNSQKTNYIIHSPIDITREEDFAKLGCPGSGTEDDPYIIENYKISTEATNKEGCGIIISYVSSSVVIRNCFVQGFGFGIASESRAGSTIVENCTLLYNYDGILIHQTGDSLVYNNYSANNSRFGILVSESSNVTVTKNTCIFNGEGNIGLDTNNEITITFNTLENVTSDWAPGIWSSGNNEIVFSNNLIKGATTDGINLERCNNVVINDNKIYNSTNFAICYAFEVSNSLVYNNLFCGTGLGGVRIGERGEYNIVYNNTFMKIKDLNEDYGTNSFWYSPTLLIGNLWEDWDGTTNFYSIYGAEIGDIFPRRIVSVENDDDNDGMDDGWEIVYNLDDPKADSDGDGLTNLEEYQWFAYPLNPDTDGDGLNDGDEVTFGGCIREEDFDDDKLGYYQEVKVFHSLPYKKDSDNDGLTDYQEVITFLTNPMNPDTDGDGLTDYEEIYAYHTDPTKNDTDDDKFNDYEEIIIYGSDPLNKLSNPRAKKIKIVLSCLLSFLVIGSIITIILLIKKKQSEKLLKLKNKLQDQFLEFEKFKEKIDEYLLQPLSTVDFQESVKNINYINKIIAFYQSEFKLFRIIIGKKNSIELDKVKEEIDIFISQLLDYRGLLKKKIADEYTLLIEKVLKRKKFLLSDLQKINNYVQKNNYQKIDLDEYVSKINKITLEFKKVSDEYFSYIEEIEKIDIRNDLLSSKINETNDVDKSFSKEELNALINQMKIHQKKTFEKIFEIEKEIINQQDLNINFNLEKVKKLSEITDAFRDFFQSKLKVISDRLTNDEKKDLLEESQEIENKRQEVLDLIHLYPLILLDKKGEELVKEIDNLFVYSLKGKTTESELYFREFEEKLANWKENYSKVMNTETVEKLTSNRIEQYYGLKEKVEEKMNYFDSREVEIKRAKEFFKVLSTSSEIPLVTLQEKLGFEELNDLELWLVELGSILSIRIEGEKLIIVEKITEEITQSIDELIDKFSEWERTGKGKKK</sequence>
<keyword evidence="2" id="KW-0964">Secreted</keyword>
<dbReference type="Pfam" id="PF05048">
    <property type="entry name" value="NosD"/>
    <property type="match status" value="1"/>
</dbReference>
<dbReference type="Gene3D" id="2.160.20.10">
    <property type="entry name" value="Single-stranded right-handed beta-helix, Pectin lyase-like"/>
    <property type="match status" value="2"/>
</dbReference>
<dbReference type="AlphaFoldDB" id="A0A9Y1BSC9"/>
<keyword evidence="5" id="KW-0472">Membrane</keyword>
<dbReference type="SMART" id="SM00710">
    <property type="entry name" value="PbH1"/>
    <property type="match status" value="8"/>
</dbReference>
<accession>A0A9Y1BSC9</accession>
<evidence type="ECO:0000256" key="2">
    <source>
        <dbReference type="ARBA" id="ARBA00022525"/>
    </source>
</evidence>
<evidence type="ECO:0000256" key="4">
    <source>
        <dbReference type="ARBA" id="ARBA00022837"/>
    </source>
</evidence>
<keyword evidence="5" id="KW-0812">Transmembrane</keyword>
<dbReference type="InterPro" id="IPR028974">
    <property type="entry name" value="TSP_type-3_rpt"/>
</dbReference>
<keyword evidence="5" id="KW-1133">Transmembrane helix</keyword>
<dbReference type="InterPro" id="IPR053180">
    <property type="entry name" value="Ca-binding_acidic-repeat"/>
</dbReference>
<gene>
    <name evidence="7" type="ORF">K9W46_02505</name>
</gene>
<feature type="transmembrane region" description="Helical" evidence="5">
    <location>
        <begin position="571"/>
        <end position="592"/>
    </location>
</feature>
<dbReference type="Pfam" id="PF18884">
    <property type="entry name" value="TSP3_bac"/>
    <property type="match status" value="5"/>
</dbReference>
<organism evidence="7">
    <name type="scientific">Candidatus Heimdallarchaeum endolithica</name>
    <dbReference type="NCBI Taxonomy" id="2876572"/>
    <lineage>
        <taxon>Archaea</taxon>
        <taxon>Promethearchaeati</taxon>
        <taxon>Candidatus Heimdallarchaeota</taxon>
        <taxon>Candidatus Heimdallarchaeia (ex Rinke et al. 2021) (nom. nud.)</taxon>
        <taxon>Candidatus Heimdallarchaeales</taxon>
        <taxon>Candidatus Heimdallarchaeaceae</taxon>
        <taxon>Candidatus Heimdallarchaeum</taxon>
    </lineage>
</organism>
<dbReference type="EMBL" id="CP084167">
    <property type="protein sequence ID" value="UJG44061.1"/>
    <property type="molecule type" value="Genomic_DNA"/>
</dbReference>
<comment type="subcellular location">
    <subcellularLocation>
        <location evidence="1">Secreted</location>
    </subcellularLocation>
</comment>
<evidence type="ECO:0000256" key="3">
    <source>
        <dbReference type="ARBA" id="ARBA00022729"/>
    </source>
</evidence>
<evidence type="ECO:0000256" key="1">
    <source>
        <dbReference type="ARBA" id="ARBA00004613"/>
    </source>
</evidence>
<dbReference type="PANTHER" id="PTHR37467:SF1">
    <property type="entry name" value="EXPORTED CALCIUM-BINDING GLYCOPROTEIN"/>
    <property type="match status" value="1"/>
</dbReference>